<feature type="active site" description="Proton acceptor" evidence="6">
    <location>
        <position position="356"/>
    </location>
</feature>
<dbReference type="PROSITE" id="PS00099">
    <property type="entry name" value="THIOLASE_3"/>
    <property type="match status" value="1"/>
</dbReference>
<dbReference type="Proteomes" id="UP000198534">
    <property type="component" value="Unassembled WGS sequence"/>
</dbReference>
<evidence type="ECO:0000256" key="3">
    <source>
        <dbReference type="ARBA" id="ARBA00022679"/>
    </source>
</evidence>
<dbReference type="InterPro" id="IPR050215">
    <property type="entry name" value="Thiolase-like_sf_Thiolase"/>
</dbReference>
<dbReference type="GO" id="GO:0005737">
    <property type="term" value="C:cytoplasm"/>
    <property type="evidence" value="ECO:0007669"/>
    <property type="project" value="UniProtKB-ARBA"/>
</dbReference>
<dbReference type="SUPFAM" id="SSF53901">
    <property type="entry name" value="Thiolase-like"/>
    <property type="match status" value="2"/>
</dbReference>
<reference evidence="10 11" key="1">
    <citation type="submission" date="2016-10" db="EMBL/GenBank/DDBJ databases">
        <authorList>
            <person name="de Groot N.N."/>
        </authorList>
    </citation>
    <scope>NUCLEOTIDE SEQUENCE [LARGE SCALE GENOMIC DNA]</scope>
    <source>
        <strain evidence="10 11">DSM 45610</strain>
    </source>
</reference>
<evidence type="ECO:0000256" key="6">
    <source>
        <dbReference type="PIRSR" id="PIRSR000429-1"/>
    </source>
</evidence>
<dbReference type="InterPro" id="IPR020617">
    <property type="entry name" value="Thiolase_C"/>
</dbReference>
<keyword evidence="11" id="KW-1185">Reference proteome</keyword>
<keyword evidence="3 7" id="KW-0808">Transferase</keyword>
<dbReference type="Gene3D" id="3.40.47.10">
    <property type="match status" value="2"/>
</dbReference>
<feature type="domain" description="Thiolase N-terminal" evidence="8">
    <location>
        <begin position="5"/>
        <end position="269"/>
    </location>
</feature>
<evidence type="ECO:0000256" key="2">
    <source>
        <dbReference type="ARBA" id="ARBA00010982"/>
    </source>
</evidence>
<organism evidence="10 11">
    <name type="scientific">Marininema mesophilum</name>
    <dbReference type="NCBI Taxonomy" id="1048340"/>
    <lineage>
        <taxon>Bacteria</taxon>
        <taxon>Bacillati</taxon>
        <taxon>Bacillota</taxon>
        <taxon>Bacilli</taxon>
        <taxon>Bacillales</taxon>
        <taxon>Thermoactinomycetaceae</taxon>
        <taxon>Marininema</taxon>
    </lineage>
</organism>
<comment type="similarity">
    <text evidence="2 7">Belongs to the thiolase-like superfamily. Thiolase family.</text>
</comment>
<dbReference type="InterPro" id="IPR020615">
    <property type="entry name" value="Thiolase_acyl_enz_int_AS"/>
</dbReference>
<dbReference type="STRING" id="1048340.SAMN05444487_112110"/>
<dbReference type="InterPro" id="IPR020610">
    <property type="entry name" value="Thiolase_AS"/>
</dbReference>
<dbReference type="PROSITE" id="PS00737">
    <property type="entry name" value="THIOLASE_2"/>
    <property type="match status" value="1"/>
</dbReference>
<protein>
    <recommendedName>
        <fullName evidence="5">acetyl-CoA C-acyltransferase</fullName>
        <ecNumber evidence="5">2.3.1.16</ecNumber>
    </recommendedName>
</protein>
<dbReference type="PROSITE" id="PS00098">
    <property type="entry name" value="THIOLASE_1"/>
    <property type="match status" value="1"/>
</dbReference>
<feature type="active site" description="Acyl-thioester intermediate" evidence="6">
    <location>
        <position position="90"/>
    </location>
</feature>
<comment type="pathway">
    <text evidence="1">Lipid metabolism.</text>
</comment>
<evidence type="ECO:0000313" key="11">
    <source>
        <dbReference type="Proteomes" id="UP000198534"/>
    </source>
</evidence>
<keyword evidence="4 7" id="KW-0012">Acyltransferase</keyword>
<dbReference type="PIRSF" id="PIRSF000429">
    <property type="entry name" value="Ac-CoA_Ac_transf"/>
    <property type="match status" value="1"/>
</dbReference>
<dbReference type="FunFam" id="3.40.47.10:FF:000010">
    <property type="entry name" value="Acetyl-CoA acetyltransferase (Thiolase)"/>
    <property type="match status" value="1"/>
</dbReference>
<evidence type="ECO:0000256" key="5">
    <source>
        <dbReference type="ARBA" id="ARBA00024073"/>
    </source>
</evidence>
<dbReference type="InterPro" id="IPR020613">
    <property type="entry name" value="Thiolase_CS"/>
</dbReference>
<dbReference type="GO" id="GO:0003988">
    <property type="term" value="F:acetyl-CoA C-acyltransferase activity"/>
    <property type="evidence" value="ECO:0007669"/>
    <property type="project" value="UniProtKB-EC"/>
</dbReference>
<dbReference type="EMBL" id="FNNQ01000012">
    <property type="protein sequence ID" value="SDX24105.1"/>
    <property type="molecule type" value="Genomic_DNA"/>
</dbReference>
<dbReference type="NCBIfam" id="TIGR01930">
    <property type="entry name" value="AcCoA-C-Actrans"/>
    <property type="match status" value="1"/>
</dbReference>
<evidence type="ECO:0000256" key="1">
    <source>
        <dbReference type="ARBA" id="ARBA00005189"/>
    </source>
</evidence>
<dbReference type="Pfam" id="PF00108">
    <property type="entry name" value="Thiolase_N"/>
    <property type="match status" value="1"/>
</dbReference>
<dbReference type="RefSeq" id="WP_091741337.1">
    <property type="nucleotide sequence ID" value="NZ_FNNQ01000012.1"/>
</dbReference>
<gene>
    <name evidence="10" type="ORF">SAMN05444487_112110</name>
</gene>
<dbReference type="EC" id="2.3.1.16" evidence="5"/>
<dbReference type="InterPro" id="IPR016039">
    <property type="entry name" value="Thiolase-like"/>
</dbReference>
<dbReference type="InterPro" id="IPR002155">
    <property type="entry name" value="Thiolase"/>
</dbReference>
<name>A0A1H3A3A0_9BACL</name>
<dbReference type="Pfam" id="PF02803">
    <property type="entry name" value="Thiolase_C"/>
    <property type="match status" value="1"/>
</dbReference>
<evidence type="ECO:0000256" key="4">
    <source>
        <dbReference type="ARBA" id="ARBA00023315"/>
    </source>
</evidence>
<dbReference type="GO" id="GO:0010124">
    <property type="term" value="P:phenylacetate catabolic process"/>
    <property type="evidence" value="ECO:0007669"/>
    <property type="project" value="TreeGrafter"/>
</dbReference>
<proteinExistence type="inferred from homology"/>
<dbReference type="InterPro" id="IPR020616">
    <property type="entry name" value="Thiolase_N"/>
</dbReference>
<dbReference type="OrthoDB" id="9764892at2"/>
<evidence type="ECO:0000256" key="7">
    <source>
        <dbReference type="RuleBase" id="RU003557"/>
    </source>
</evidence>
<accession>A0A1H3A3A0</accession>
<feature type="active site" description="Proton acceptor" evidence="6">
    <location>
        <position position="386"/>
    </location>
</feature>
<dbReference type="GO" id="GO:0006635">
    <property type="term" value="P:fatty acid beta-oxidation"/>
    <property type="evidence" value="ECO:0007669"/>
    <property type="project" value="TreeGrafter"/>
</dbReference>
<evidence type="ECO:0000259" key="8">
    <source>
        <dbReference type="Pfam" id="PF00108"/>
    </source>
</evidence>
<sequence length="402" mass="42647">MREAVIVDAVRTPIGRFQGALVDVRPDDLAAGVIRALLDRNPKMVHSRIEDVMLGCVNQAGEDNRNVARMAGLLAGLPVEVAGVTVNRLCASGLEAVNQATASLLMGSGDFFIAGGVESMSRSPLVMMKPGGSQSRGDHTLVDTTLGWRFINPQLAAIHYPYSMGETAENVATKYNVSRGEQDAFALTSQLRAARAWEEERFADEIVPVTRLQRKGAPVVIQRDEHLRPGTTLEKLATLAPAFRKEGTVTAGNSSGINDGAAALLIAEKEQAESAGMKPMARVHAVAVSGCDPAYMGIGPVLAVRKLLARTGLSVQDMDLVELNEAFAAQGIACMKELGLDPEKVNVNGGAIALGHPLGASGARILTTLVHELIRRQGRWGLATMCVGVGQGMAVLVENMRK</sequence>
<dbReference type="CDD" id="cd00751">
    <property type="entry name" value="thiolase"/>
    <property type="match status" value="1"/>
</dbReference>
<feature type="domain" description="Thiolase C-terminal" evidence="9">
    <location>
        <begin position="278"/>
        <end position="398"/>
    </location>
</feature>
<dbReference type="AlphaFoldDB" id="A0A1H3A3A0"/>
<evidence type="ECO:0000313" key="10">
    <source>
        <dbReference type="EMBL" id="SDX24105.1"/>
    </source>
</evidence>
<dbReference type="PANTHER" id="PTHR43853">
    <property type="entry name" value="3-KETOACYL-COA THIOLASE, PEROXISOMAL"/>
    <property type="match status" value="1"/>
</dbReference>
<evidence type="ECO:0000259" key="9">
    <source>
        <dbReference type="Pfam" id="PF02803"/>
    </source>
</evidence>
<dbReference type="PANTHER" id="PTHR43853:SF2">
    <property type="entry name" value="3-OXOADIPYL-COA_3-OXO-5,6-DEHYDROSUBERYL-COA THIOLASE"/>
    <property type="match status" value="1"/>
</dbReference>